<accession>A0AAN9F894</accession>
<feature type="compositionally biased region" description="Pro residues" evidence="4">
    <location>
        <begin position="113"/>
        <end position="123"/>
    </location>
</feature>
<name>A0AAN9F894_CROPI</name>
<evidence type="ECO:0000313" key="7">
    <source>
        <dbReference type="Proteomes" id="UP001372338"/>
    </source>
</evidence>
<gene>
    <name evidence="6" type="ORF">RIF29_19697</name>
</gene>
<evidence type="ECO:0000313" key="6">
    <source>
        <dbReference type="EMBL" id="KAK7267033.1"/>
    </source>
</evidence>
<feature type="compositionally biased region" description="Polar residues" evidence="4">
    <location>
        <begin position="162"/>
        <end position="173"/>
    </location>
</feature>
<evidence type="ECO:0000259" key="5">
    <source>
        <dbReference type="PROSITE" id="PS50137"/>
    </source>
</evidence>
<dbReference type="PANTHER" id="PTHR46031">
    <property type="match status" value="1"/>
</dbReference>
<reference evidence="6 7" key="1">
    <citation type="submission" date="2024-01" db="EMBL/GenBank/DDBJ databases">
        <title>The genomes of 5 underutilized Papilionoideae crops provide insights into root nodulation and disease resistanc.</title>
        <authorList>
            <person name="Yuan L."/>
        </authorList>
    </citation>
    <scope>NUCLEOTIDE SEQUENCE [LARGE SCALE GENOMIC DNA]</scope>
    <source>
        <strain evidence="6">ZHUSHIDOU_FW_LH</strain>
        <tissue evidence="6">Leaf</tissue>
    </source>
</reference>
<keyword evidence="2 3" id="KW-0694">RNA-binding</keyword>
<dbReference type="InterPro" id="IPR014720">
    <property type="entry name" value="dsRBD_dom"/>
</dbReference>
<comment type="caution">
    <text evidence="6">The sequence shown here is derived from an EMBL/GenBank/DDBJ whole genome shotgun (WGS) entry which is preliminary data.</text>
</comment>
<dbReference type="SUPFAM" id="SSF54768">
    <property type="entry name" value="dsRNA-binding domain-like"/>
    <property type="match status" value="1"/>
</dbReference>
<dbReference type="GO" id="GO:0003723">
    <property type="term" value="F:RNA binding"/>
    <property type="evidence" value="ECO:0007669"/>
    <property type="project" value="UniProtKB-UniRule"/>
</dbReference>
<evidence type="ECO:0000256" key="3">
    <source>
        <dbReference type="PROSITE-ProRule" id="PRU00266"/>
    </source>
</evidence>
<dbReference type="EMBL" id="JAYWIO010000004">
    <property type="protein sequence ID" value="KAK7267033.1"/>
    <property type="molecule type" value="Genomic_DNA"/>
</dbReference>
<sequence length="205" mass="22055">MDAEGVSGLVAGSHSLLVPASNLLKHTKSSSSSSSTMYKTKVQELCQRRSWTLPDYQTFRDGPAHNPRYTSTVTVNGLQFQTPQPTRSSKEAQNNAAKLAFNHFSQPNSSDPNPYPYPHPHPSPSFSLSDRFVSATPSSSGSSGPNNGGVGSGVSQPRLVGCQTSQSSSTVPATATVDDQKSDFITLNFSLVSLINLTYKWRFVI</sequence>
<proteinExistence type="predicted"/>
<protein>
    <recommendedName>
        <fullName evidence="5">DRBM domain-containing protein</fullName>
    </recommendedName>
</protein>
<feature type="region of interest" description="Disordered" evidence="4">
    <location>
        <begin position="103"/>
        <end position="174"/>
    </location>
</feature>
<keyword evidence="7" id="KW-1185">Reference proteome</keyword>
<evidence type="ECO:0000256" key="2">
    <source>
        <dbReference type="ARBA" id="ARBA00022884"/>
    </source>
</evidence>
<dbReference type="Gene3D" id="3.30.160.20">
    <property type="match status" value="1"/>
</dbReference>
<evidence type="ECO:0000256" key="1">
    <source>
        <dbReference type="ARBA" id="ARBA00022737"/>
    </source>
</evidence>
<evidence type="ECO:0000256" key="4">
    <source>
        <dbReference type="SAM" id="MobiDB-lite"/>
    </source>
</evidence>
<dbReference type="AlphaFoldDB" id="A0AAN9F894"/>
<dbReference type="SMART" id="SM00358">
    <property type="entry name" value="DSRM"/>
    <property type="match status" value="1"/>
</dbReference>
<organism evidence="6 7">
    <name type="scientific">Crotalaria pallida</name>
    <name type="common">Smooth rattlebox</name>
    <name type="synonym">Crotalaria striata</name>
    <dbReference type="NCBI Taxonomy" id="3830"/>
    <lineage>
        <taxon>Eukaryota</taxon>
        <taxon>Viridiplantae</taxon>
        <taxon>Streptophyta</taxon>
        <taxon>Embryophyta</taxon>
        <taxon>Tracheophyta</taxon>
        <taxon>Spermatophyta</taxon>
        <taxon>Magnoliopsida</taxon>
        <taxon>eudicotyledons</taxon>
        <taxon>Gunneridae</taxon>
        <taxon>Pentapetalae</taxon>
        <taxon>rosids</taxon>
        <taxon>fabids</taxon>
        <taxon>Fabales</taxon>
        <taxon>Fabaceae</taxon>
        <taxon>Papilionoideae</taxon>
        <taxon>50 kb inversion clade</taxon>
        <taxon>genistoids sensu lato</taxon>
        <taxon>core genistoids</taxon>
        <taxon>Crotalarieae</taxon>
        <taxon>Crotalaria</taxon>
    </lineage>
</organism>
<dbReference type="Proteomes" id="UP001372338">
    <property type="component" value="Unassembled WGS sequence"/>
</dbReference>
<keyword evidence="1" id="KW-0677">Repeat</keyword>
<feature type="domain" description="DRBM" evidence="5">
    <location>
        <begin position="37"/>
        <end position="106"/>
    </location>
</feature>
<dbReference type="Pfam" id="PF00035">
    <property type="entry name" value="dsrm"/>
    <property type="match status" value="1"/>
</dbReference>
<dbReference type="PANTHER" id="PTHR46031:SF16">
    <property type="entry name" value="DOUBLE-STRANDED RNA-BINDING PROTEIN 4"/>
    <property type="match status" value="1"/>
</dbReference>
<dbReference type="PROSITE" id="PS50137">
    <property type="entry name" value="DS_RBD"/>
    <property type="match status" value="1"/>
</dbReference>